<proteinExistence type="predicted"/>
<organism evidence="5 6">
    <name type="scientific">Galerina marginata (strain CBS 339.88)</name>
    <dbReference type="NCBI Taxonomy" id="685588"/>
    <lineage>
        <taxon>Eukaryota</taxon>
        <taxon>Fungi</taxon>
        <taxon>Dikarya</taxon>
        <taxon>Basidiomycota</taxon>
        <taxon>Agaricomycotina</taxon>
        <taxon>Agaricomycetes</taxon>
        <taxon>Agaricomycetidae</taxon>
        <taxon>Agaricales</taxon>
        <taxon>Agaricineae</taxon>
        <taxon>Strophariaceae</taxon>
        <taxon>Galerina</taxon>
    </lineage>
</organism>
<evidence type="ECO:0000256" key="2">
    <source>
        <dbReference type="PROSITE-ProRule" id="PRU00035"/>
    </source>
</evidence>
<dbReference type="PANTHER" id="PTHR22881">
    <property type="entry name" value="BROMODOMAIN CONTAINING PROTEIN"/>
    <property type="match status" value="1"/>
</dbReference>
<dbReference type="InterPro" id="IPR036427">
    <property type="entry name" value="Bromodomain-like_sf"/>
</dbReference>
<keyword evidence="1 2" id="KW-0103">Bromodomain</keyword>
<reference evidence="6" key="1">
    <citation type="journal article" date="2014" name="Proc. Natl. Acad. Sci. U.S.A.">
        <title>Extensive sampling of basidiomycete genomes demonstrates inadequacy of the white-rot/brown-rot paradigm for wood decay fungi.</title>
        <authorList>
            <person name="Riley R."/>
            <person name="Salamov A.A."/>
            <person name="Brown D.W."/>
            <person name="Nagy L.G."/>
            <person name="Floudas D."/>
            <person name="Held B.W."/>
            <person name="Levasseur A."/>
            <person name="Lombard V."/>
            <person name="Morin E."/>
            <person name="Otillar R."/>
            <person name="Lindquist E.A."/>
            <person name="Sun H."/>
            <person name="LaButti K.M."/>
            <person name="Schmutz J."/>
            <person name="Jabbour D."/>
            <person name="Luo H."/>
            <person name="Baker S.E."/>
            <person name="Pisabarro A.G."/>
            <person name="Walton J.D."/>
            <person name="Blanchette R.A."/>
            <person name="Henrissat B."/>
            <person name="Martin F."/>
            <person name="Cullen D."/>
            <person name="Hibbett D.S."/>
            <person name="Grigoriev I.V."/>
        </authorList>
    </citation>
    <scope>NUCLEOTIDE SEQUENCE [LARGE SCALE GENOMIC DNA]</scope>
    <source>
        <strain evidence="6">CBS 339.88</strain>
    </source>
</reference>
<name>A0A067SAJ4_GALM3</name>
<dbReference type="Pfam" id="PF00439">
    <property type="entry name" value="Bromodomain"/>
    <property type="match status" value="1"/>
</dbReference>
<dbReference type="PROSITE" id="PS50014">
    <property type="entry name" value="BROMODOMAIN_2"/>
    <property type="match status" value="1"/>
</dbReference>
<feature type="region of interest" description="Disordered" evidence="3">
    <location>
        <begin position="429"/>
        <end position="473"/>
    </location>
</feature>
<feature type="region of interest" description="Disordered" evidence="3">
    <location>
        <begin position="367"/>
        <end position="404"/>
    </location>
</feature>
<dbReference type="GO" id="GO:0006325">
    <property type="term" value="P:chromatin organization"/>
    <property type="evidence" value="ECO:0007669"/>
    <property type="project" value="UniProtKB-ARBA"/>
</dbReference>
<dbReference type="PANTHER" id="PTHR22881:SF27">
    <property type="entry name" value="BROMODOMAIN CONTAINING 7_9"/>
    <property type="match status" value="1"/>
</dbReference>
<dbReference type="GO" id="GO:0005634">
    <property type="term" value="C:nucleus"/>
    <property type="evidence" value="ECO:0007669"/>
    <property type="project" value="TreeGrafter"/>
</dbReference>
<dbReference type="InterPro" id="IPR001487">
    <property type="entry name" value="Bromodomain"/>
</dbReference>
<sequence>MDENAQSFSPFYSQPESPKIYLPKPAGSGLTLVIPSLKSLKAAQSASKQKYSAAPHSYLSPAVYDVEPQEKKIQRPVKLKPLKEVLTKLMAQLKKKDDYAFFLHPVDVSKVPGYADIVKRPMDLGTMSVKVSKGKYRSLEDFATDFRLVTGNAKLFNPLGSIYHTEADRLEVWGLDHISKAASTVIQYETDWNIEIEKDDDGVPLNIDEDEDDGNSAPTPMDVDTATPRDRSVSVASQVQQGPSSRRGPRGPYKKQGQTAPSGGLSETLEADGGLPGAKDGLGSFPPGSDWAKTMVALKLKGKRYKTKKERLRIEREGPPFLADGSLDYTEMEDPFSVLSFFVPDPPSRPHLVPLYPPLYNSLPPASAPPPLPLPQPQFVPEPSTSQSQSHSHTPQLPPGLSAAAAPYAFPAPTAVALDHPPLTLPFLQEYSGSSGKSSTYATTNSKPRRRHWTITRNATSRQKGKEKEDASASYPYADHLDVAELPAWQMPREAHAADFGAFGVLGGSLAEEMRRVPPPPPPQTGNSASYSAPTGIGVGVSDMGVQQQQRPGSDHEMAFDLIRASFDCESAAKKLGGAEGASAGVSPTTTLPQAILQLNAQLNELNGASLLAGGYWTTQRAAEAEEYVRDLVYGGVDGFAYVRSLAEFVDGALYHNEDDLEEPTKTSSEDPYNPKLGMPLAQWVQTHIVDPLTEGRHSLLRSTALELARQPRPAPVHSNPTLIDPRKGTIATQVAASLHLYPAALLAMSALMHIRLHKIDMGALIKTPNELFLSEEEWVGKSLKEKRRIAREGAVAGKAGGVDSEVKEDGEDKDDAMEVEEPEQTWAGVDASVKEKDNGDEKERVGGVGANGRLSSYEQEGPDELNEVLDYVAGVIVELDRRNQAEKEGGKLAVNGTSTSVQTPSTEDPVIRNLRLNLLALAKRAPLDTIARLPKDLVPEHIRHFVPTLGTSG</sequence>
<feature type="compositionally biased region" description="Pro residues" evidence="3">
    <location>
        <begin position="367"/>
        <end position="380"/>
    </location>
</feature>
<dbReference type="GO" id="GO:0006357">
    <property type="term" value="P:regulation of transcription by RNA polymerase II"/>
    <property type="evidence" value="ECO:0007669"/>
    <property type="project" value="TreeGrafter"/>
</dbReference>
<evidence type="ECO:0000256" key="3">
    <source>
        <dbReference type="SAM" id="MobiDB-lite"/>
    </source>
</evidence>
<gene>
    <name evidence="5" type="ORF">GALMADRAFT_1137065</name>
</gene>
<feature type="region of interest" description="Disordered" evidence="3">
    <location>
        <begin position="197"/>
        <end position="288"/>
    </location>
</feature>
<dbReference type="HOGENOM" id="CLU_017445_0_0_1"/>
<feature type="compositionally biased region" description="Polar residues" evidence="3">
    <location>
        <begin position="431"/>
        <end position="446"/>
    </location>
</feature>
<feature type="region of interest" description="Disordered" evidence="3">
    <location>
        <begin position="799"/>
        <end position="823"/>
    </location>
</feature>
<feature type="domain" description="Bromo" evidence="4">
    <location>
        <begin position="94"/>
        <end position="164"/>
    </location>
</feature>
<dbReference type="AlphaFoldDB" id="A0A067SAJ4"/>
<feature type="compositionally biased region" description="Acidic residues" evidence="3">
    <location>
        <begin position="197"/>
        <end position="214"/>
    </location>
</feature>
<dbReference type="SUPFAM" id="SSF47370">
    <property type="entry name" value="Bromodomain"/>
    <property type="match status" value="1"/>
</dbReference>
<dbReference type="STRING" id="685588.A0A067SAJ4"/>
<feature type="compositionally biased region" description="Acidic residues" evidence="3">
    <location>
        <begin position="807"/>
        <end position="823"/>
    </location>
</feature>
<protein>
    <recommendedName>
        <fullName evidence="4">Bromo domain-containing protein</fullName>
    </recommendedName>
</protein>
<evidence type="ECO:0000259" key="4">
    <source>
        <dbReference type="PROSITE" id="PS50014"/>
    </source>
</evidence>
<dbReference type="Gene3D" id="1.20.920.10">
    <property type="entry name" value="Bromodomain-like"/>
    <property type="match status" value="1"/>
</dbReference>
<dbReference type="PRINTS" id="PR00503">
    <property type="entry name" value="BROMODOMAIN"/>
</dbReference>
<dbReference type="EMBL" id="KL142419">
    <property type="protein sequence ID" value="KDR66932.1"/>
    <property type="molecule type" value="Genomic_DNA"/>
</dbReference>
<dbReference type="SMART" id="SM00297">
    <property type="entry name" value="BROMO"/>
    <property type="match status" value="1"/>
</dbReference>
<keyword evidence="6" id="KW-1185">Reference proteome</keyword>
<dbReference type="CDD" id="cd04369">
    <property type="entry name" value="Bromodomain"/>
    <property type="match status" value="1"/>
</dbReference>
<dbReference type="OrthoDB" id="21449at2759"/>
<evidence type="ECO:0000313" key="5">
    <source>
        <dbReference type="EMBL" id="KDR66932.1"/>
    </source>
</evidence>
<feature type="region of interest" description="Disordered" evidence="3">
    <location>
        <begin position="835"/>
        <end position="862"/>
    </location>
</feature>
<feature type="compositionally biased region" description="Low complexity" evidence="3">
    <location>
        <begin position="381"/>
        <end position="404"/>
    </location>
</feature>
<evidence type="ECO:0000313" key="6">
    <source>
        <dbReference type="Proteomes" id="UP000027222"/>
    </source>
</evidence>
<feature type="compositionally biased region" description="Basic and acidic residues" evidence="3">
    <location>
        <begin position="835"/>
        <end position="846"/>
    </location>
</feature>
<feature type="compositionally biased region" description="Polar residues" evidence="3">
    <location>
        <begin position="234"/>
        <end position="244"/>
    </location>
</feature>
<accession>A0A067SAJ4</accession>
<feature type="region of interest" description="Disordered" evidence="3">
    <location>
        <begin position="513"/>
        <end position="553"/>
    </location>
</feature>
<dbReference type="InterPro" id="IPR051831">
    <property type="entry name" value="Bromodomain_contain_prot"/>
</dbReference>
<evidence type="ECO:0000256" key="1">
    <source>
        <dbReference type="ARBA" id="ARBA00023117"/>
    </source>
</evidence>
<dbReference type="Proteomes" id="UP000027222">
    <property type="component" value="Unassembled WGS sequence"/>
</dbReference>